<evidence type="ECO:0000256" key="3">
    <source>
        <dbReference type="ARBA" id="ARBA00022536"/>
    </source>
</evidence>
<comment type="function">
    <text evidence="13">Cadherins are calcium-dependent cell adhesion proteins. They preferentially interact with themselves in a homophilic manner in connecting cells.</text>
</comment>
<evidence type="ECO:0000256" key="5">
    <source>
        <dbReference type="ARBA" id="ARBA00022729"/>
    </source>
</evidence>
<keyword evidence="5 17" id="KW-0732">Signal</keyword>
<keyword evidence="10 16" id="KW-0472">Membrane</keyword>
<evidence type="ECO:0000256" key="13">
    <source>
        <dbReference type="ARBA" id="ARBA00059331"/>
    </source>
</evidence>
<keyword evidence="2" id="KW-1003">Cell membrane</keyword>
<evidence type="ECO:0000259" key="18">
    <source>
        <dbReference type="PROSITE" id="PS50268"/>
    </source>
</evidence>
<dbReference type="InterPro" id="IPR002126">
    <property type="entry name" value="Cadherin-like_dom"/>
</dbReference>
<dbReference type="PRINTS" id="PR00205">
    <property type="entry name" value="CADHERIN"/>
</dbReference>
<evidence type="ECO:0000256" key="15">
    <source>
        <dbReference type="SAM" id="MobiDB-lite"/>
    </source>
</evidence>
<organism evidence="19 20">
    <name type="scientific">Cloeon dipterum</name>
    <dbReference type="NCBI Taxonomy" id="197152"/>
    <lineage>
        <taxon>Eukaryota</taxon>
        <taxon>Metazoa</taxon>
        <taxon>Ecdysozoa</taxon>
        <taxon>Arthropoda</taxon>
        <taxon>Hexapoda</taxon>
        <taxon>Insecta</taxon>
        <taxon>Pterygota</taxon>
        <taxon>Palaeoptera</taxon>
        <taxon>Ephemeroptera</taxon>
        <taxon>Pisciforma</taxon>
        <taxon>Baetidae</taxon>
        <taxon>Cloeon</taxon>
    </lineage>
</organism>
<evidence type="ECO:0000256" key="10">
    <source>
        <dbReference type="ARBA" id="ARBA00023136"/>
    </source>
</evidence>
<evidence type="ECO:0000256" key="2">
    <source>
        <dbReference type="ARBA" id="ARBA00022475"/>
    </source>
</evidence>
<proteinExistence type="predicted"/>
<dbReference type="FunFam" id="2.60.40.60:FF:000039">
    <property type="entry name" value="FAT atypical cadherin 3"/>
    <property type="match status" value="1"/>
</dbReference>
<evidence type="ECO:0000256" key="12">
    <source>
        <dbReference type="ARBA" id="ARBA00023180"/>
    </source>
</evidence>
<dbReference type="FunFam" id="2.60.40.60:FF:000098">
    <property type="entry name" value="cadherin-23 isoform X1"/>
    <property type="match status" value="1"/>
</dbReference>
<dbReference type="Gene3D" id="2.60.40.60">
    <property type="entry name" value="Cadherins"/>
    <property type="match status" value="14"/>
</dbReference>
<dbReference type="GO" id="GO:0007163">
    <property type="term" value="P:establishment or maintenance of cell polarity"/>
    <property type="evidence" value="ECO:0007669"/>
    <property type="project" value="UniProtKB-ARBA"/>
</dbReference>
<keyword evidence="9 16" id="KW-1133">Transmembrane helix</keyword>
<dbReference type="GO" id="GO:0030154">
    <property type="term" value="P:cell differentiation"/>
    <property type="evidence" value="ECO:0007669"/>
    <property type="project" value="UniProtKB-ARBA"/>
</dbReference>
<feature type="domain" description="Cadherin" evidence="18">
    <location>
        <begin position="1370"/>
        <end position="1492"/>
    </location>
</feature>
<feature type="region of interest" description="Disordered" evidence="15">
    <location>
        <begin position="1821"/>
        <end position="1841"/>
    </location>
</feature>
<keyword evidence="6" id="KW-0677">Repeat</keyword>
<feature type="domain" description="Cadherin" evidence="18">
    <location>
        <begin position="1262"/>
        <end position="1369"/>
    </location>
</feature>
<dbReference type="FunFam" id="2.60.40.60:FF:000168">
    <property type="entry name" value="Cadherin-related family member 2"/>
    <property type="match status" value="1"/>
</dbReference>
<feature type="region of interest" description="Disordered" evidence="15">
    <location>
        <begin position="1796"/>
        <end position="1815"/>
    </location>
</feature>
<keyword evidence="11" id="KW-1015">Disulfide bond</keyword>
<dbReference type="Proteomes" id="UP000494165">
    <property type="component" value="Unassembled WGS sequence"/>
</dbReference>
<keyword evidence="20" id="KW-1185">Reference proteome</keyword>
<evidence type="ECO:0000256" key="7">
    <source>
        <dbReference type="ARBA" id="ARBA00022837"/>
    </source>
</evidence>
<comment type="subcellular location">
    <subcellularLocation>
        <location evidence="1">Cell membrane</location>
        <topology evidence="1">Single-pass type I membrane protein</topology>
    </subcellularLocation>
</comment>
<evidence type="ECO:0000256" key="11">
    <source>
        <dbReference type="ARBA" id="ARBA00023157"/>
    </source>
</evidence>
<keyword evidence="4 16" id="KW-0812">Transmembrane</keyword>
<dbReference type="FunFam" id="2.60.40.60:FF:000118">
    <property type="entry name" value="protocadherin Fat 4"/>
    <property type="match status" value="3"/>
</dbReference>
<dbReference type="GO" id="GO:0005886">
    <property type="term" value="C:plasma membrane"/>
    <property type="evidence" value="ECO:0007669"/>
    <property type="project" value="UniProtKB-SubCell"/>
</dbReference>
<dbReference type="OrthoDB" id="6510378at2759"/>
<feature type="domain" description="Cadherin" evidence="18">
    <location>
        <begin position="35"/>
        <end position="140"/>
    </location>
</feature>
<gene>
    <name evidence="19" type="ORF">CLODIP_2_CD04159</name>
</gene>
<dbReference type="PANTHER" id="PTHR24025:SF23">
    <property type="entry name" value="NEURAL-CADHERIN"/>
    <property type="match status" value="1"/>
</dbReference>
<evidence type="ECO:0000256" key="16">
    <source>
        <dbReference type="SAM" id="Phobius"/>
    </source>
</evidence>
<dbReference type="PROSITE" id="PS00232">
    <property type="entry name" value="CADHERIN_1"/>
    <property type="match status" value="7"/>
</dbReference>
<feature type="domain" description="Cadherin" evidence="18">
    <location>
        <begin position="938"/>
        <end position="1039"/>
    </location>
</feature>
<dbReference type="InterPro" id="IPR020894">
    <property type="entry name" value="Cadherin_CS"/>
</dbReference>
<evidence type="ECO:0000256" key="1">
    <source>
        <dbReference type="ARBA" id="ARBA00004251"/>
    </source>
</evidence>
<dbReference type="FunFam" id="2.60.40.60:FF:000306">
    <property type="entry name" value="Cadherin 23"/>
    <property type="match status" value="1"/>
</dbReference>
<keyword evidence="3" id="KW-0245">EGF-like domain</keyword>
<dbReference type="SMART" id="SM00112">
    <property type="entry name" value="CA"/>
    <property type="match status" value="14"/>
</dbReference>
<dbReference type="GO" id="GO:0048513">
    <property type="term" value="P:animal organ development"/>
    <property type="evidence" value="ECO:0007669"/>
    <property type="project" value="UniProtKB-ARBA"/>
</dbReference>
<evidence type="ECO:0000256" key="17">
    <source>
        <dbReference type="SAM" id="SignalP"/>
    </source>
</evidence>
<feature type="transmembrane region" description="Helical" evidence="16">
    <location>
        <begin position="1712"/>
        <end position="1736"/>
    </location>
</feature>
<evidence type="ECO:0000256" key="4">
    <source>
        <dbReference type="ARBA" id="ARBA00022692"/>
    </source>
</evidence>
<keyword evidence="7 14" id="KW-0106">Calcium</keyword>
<feature type="domain" description="Cadherin" evidence="18">
    <location>
        <begin position="361"/>
        <end position="477"/>
    </location>
</feature>
<dbReference type="GO" id="GO:0007156">
    <property type="term" value="P:homophilic cell adhesion via plasma membrane adhesion molecules"/>
    <property type="evidence" value="ECO:0007669"/>
    <property type="project" value="InterPro"/>
</dbReference>
<evidence type="ECO:0000256" key="9">
    <source>
        <dbReference type="ARBA" id="ARBA00022989"/>
    </source>
</evidence>
<sequence length="1904" mass="212073">MMLAHCWRALLLTLLGSALTLALQNNRPPRFIIDGQTEIVLRLKEGTPAGSLIYRLRGFDPDGDSLTFGVREHAGQEILSIKRVNDYEAHIYLKKELDRELRDEYALVLTLTDGRLGDGNFITQSLLIIVEDVNDNAPIFKPYQPSITVREDSPPQVLAELEATDLDEGPYGQVVFSLGEQDGEEGMFSVSTVNGKGVVRLVGQLDYEKKFLYQLRVLARDRSNNERVNTGTAALLIRVQDVEDQPPEFVVVPPVTRISEDTRLNSPVLKVKAVDGDRGVNNKISYAITRGGAGIFGIDSNTGIVYNLRPLDREDPKNSNGAYILEITAKEESRTLSAAPTAKTEVTIMVMDVNDEAPRFRSAAYVCEVNEGSQANSPLTFLGNTKPEVFDHDQGNNGTFQLFLNGDKGVFEVTPREGVNEASFLIRVKNPAMLDYEQVKTMNFTLVAKETVPNNPKYSSVPVTVFIRDVNDNFPEFTESIYEVSVPENSRMGTTVAWIQAMDDDSGNFGTQGIRYTSVGGSSSEILHLDAITGVITIKSNDISFDRELISRHYLTVEARDDLGRGNRNTVQLTLNILDVNDNAPAFTQDKYEAKLMENSDDFNPPLFIEAYDDDLNGTGNSDVFYTIVAGNALRNFTIDPVTGRVRPSSPIDFEKLPGSSKNGVRAMNLVIRAQDRGEPKPLYSEVSLTVYVQDVNDHAPRFEKLHYVTSIPEDFAGGSSVIQVNAYDMDGSPPNNAIAYRLMSGAGDKFVIDSETGSITVAHGASLDPDKTDPKTDLYALKVLAIDGGLGKEQKSTEVMVEVQIEDVNNKAPQFLDPGTISVKENVPVGEDIYRIRAVDLDAKSVLRYYIDAAKSEARNEEGIRVKQSDYNYTAVFELSSLDGILKVVRNLDREKVDLIRLALKVEDLAAARDVQVATAYLTILVEDVNDNNPKFRLPYYQRSITENSKIGVVIMHVTADDADKNRTIRYTIEGPETDLISLDPETGELHVGSKIDREVHSWINVTIRATDNGSPPRSSFTECYIQVLDENDNNPFFVGDIVNITVREDAPIGTEIARLEARDADAGDFGKITYLLDRISSGGKFQINPDTGVLNVSEVLNREDRNFYTLIIEAWDNYHFGYLSGESRNAFKQIGVHIVDVNDEAPEFEVFDGCASITEFHPIGELITVVKAHDKDDPTTPNGRMVFSIVGGNDFGLFNIENLDFTSAKITASKPLKTLYGNYTLIVRAQDLGIPPNDATTEVRVCVTDFNDNAPHFLTPPHNYTVIIPENATIGTPVIEVHAVDDDIGANGAVRYRLKQDPLGHWRTFEIDHVTGSVSLKELLDRERQKIYEIRVEAYDLGIPTPLSSDLDLMIYVRDVNDFEPQFVKDEVSVNFTEHSLPGEEHARLPDTIDRDEIDLLDGPPPPVCYFIAGGESAEKFHLDAYSHELTVVKDLDREAQDKHELLIRATENCQEASSITPAVADSNSNNSLLRVVVNVNDVNDNAPKFVKHVFTGGFTTETDYGTEFMRIKAIDLDAPEHGNISYYLSGNVKMSLSEGLEHVKRSPFVVDRSTGGVILNFDPQRGMKGYFEFMVIANDTDGLQDKAIALVYLLREDQRVRFVLRQHPAEVREKIDKFRDILGNVTGAIVNADDYKVHVNSDGTVDKTRTDLYLHLVDKRNNSIMDVAEALRRVDLNIEKLDALFKEFNVLDTQPAEAQALRAEPENMLLFYFFFATVFLSILLIMTLSLCMVQRTRYKRQIKAATVNAFVGANPGARLSVRASRVPNTNMHSTEGSNPMWMQAYENEWYKSDEEVEHGSTEQASEQDSLDDNAITSEETCGESHDGADSTPPVTRANNKQNIFFGKERVLSSGIMVTQQESSSVLKENNDVIRGTFHQNLYTHFEKLNSPFGRKLETTEL</sequence>
<feature type="domain" description="Cadherin" evidence="18">
    <location>
        <begin position="250"/>
        <end position="360"/>
    </location>
</feature>
<evidence type="ECO:0000256" key="6">
    <source>
        <dbReference type="ARBA" id="ARBA00022737"/>
    </source>
</evidence>
<dbReference type="PROSITE" id="PS50268">
    <property type="entry name" value="CADHERIN_2"/>
    <property type="match status" value="14"/>
</dbReference>
<feature type="chain" id="PRO_5035916121" description="Cadherin domain-containing protein" evidence="17">
    <location>
        <begin position="23"/>
        <end position="1904"/>
    </location>
</feature>
<dbReference type="GO" id="GO:0005509">
    <property type="term" value="F:calcium ion binding"/>
    <property type="evidence" value="ECO:0007669"/>
    <property type="project" value="UniProtKB-UniRule"/>
</dbReference>
<dbReference type="GO" id="GO:0001736">
    <property type="term" value="P:establishment of planar polarity"/>
    <property type="evidence" value="ECO:0007669"/>
    <property type="project" value="UniProtKB-ARBA"/>
</dbReference>
<feature type="domain" description="Cadherin" evidence="18">
    <location>
        <begin position="816"/>
        <end position="937"/>
    </location>
</feature>
<feature type="signal peptide" evidence="17">
    <location>
        <begin position="1"/>
        <end position="22"/>
    </location>
</feature>
<dbReference type="InterPro" id="IPR015919">
    <property type="entry name" value="Cadherin-like_sf"/>
</dbReference>
<evidence type="ECO:0000256" key="8">
    <source>
        <dbReference type="ARBA" id="ARBA00022889"/>
    </source>
</evidence>
<keyword evidence="12" id="KW-0325">Glycoprotein</keyword>
<keyword evidence="8" id="KW-0130">Cell adhesion</keyword>
<dbReference type="SUPFAM" id="SSF49313">
    <property type="entry name" value="Cadherin-like"/>
    <property type="match status" value="14"/>
</dbReference>
<feature type="domain" description="Cadherin" evidence="18">
    <location>
        <begin position="588"/>
        <end position="703"/>
    </location>
</feature>
<feature type="domain" description="Cadherin" evidence="18">
    <location>
        <begin position="478"/>
        <end position="587"/>
    </location>
</feature>
<feature type="domain" description="Cadherin" evidence="18">
    <location>
        <begin position="1157"/>
        <end position="1259"/>
    </location>
</feature>
<comment type="caution">
    <text evidence="19">The sequence shown here is derived from an EMBL/GenBank/DDBJ whole genome shotgun (WGS) entry which is preliminary data.</text>
</comment>
<protein>
    <recommendedName>
        <fullName evidence="18">Cadherin domain-containing protein</fullName>
    </recommendedName>
</protein>
<dbReference type="InterPro" id="IPR050971">
    <property type="entry name" value="Cadherin-domain_protein"/>
</dbReference>
<feature type="domain" description="Cadherin" evidence="18">
    <location>
        <begin position="1040"/>
        <end position="1150"/>
    </location>
</feature>
<evidence type="ECO:0000256" key="14">
    <source>
        <dbReference type="PROSITE-ProRule" id="PRU00043"/>
    </source>
</evidence>
<evidence type="ECO:0000313" key="19">
    <source>
        <dbReference type="EMBL" id="CAB3379012.1"/>
    </source>
</evidence>
<dbReference type="GO" id="GO:0048589">
    <property type="term" value="P:developmental growth"/>
    <property type="evidence" value="ECO:0007669"/>
    <property type="project" value="UniProtKB-ARBA"/>
</dbReference>
<dbReference type="GO" id="GO:0005911">
    <property type="term" value="C:cell-cell junction"/>
    <property type="evidence" value="ECO:0007669"/>
    <property type="project" value="TreeGrafter"/>
</dbReference>
<accession>A0A8S1D5J2</accession>
<dbReference type="GO" id="GO:0048731">
    <property type="term" value="P:system development"/>
    <property type="evidence" value="ECO:0007669"/>
    <property type="project" value="UniProtKB-ARBA"/>
</dbReference>
<dbReference type="CDD" id="cd11304">
    <property type="entry name" value="Cadherin_repeat"/>
    <property type="match status" value="14"/>
</dbReference>
<name>A0A8S1D5J2_9INSE</name>
<feature type="domain" description="Cadherin" evidence="18">
    <location>
        <begin position="141"/>
        <end position="249"/>
    </location>
</feature>
<dbReference type="FunFam" id="2.60.40.60:FF:000345">
    <property type="entry name" value="Cadherin 2"/>
    <property type="match status" value="1"/>
</dbReference>
<reference evidence="19 20" key="1">
    <citation type="submission" date="2020-04" db="EMBL/GenBank/DDBJ databases">
        <authorList>
            <person name="Alioto T."/>
            <person name="Alioto T."/>
            <person name="Gomez Garrido J."/>
        </authorList>
    </citation>
    <scope>NUCLEOTIDE SEQUENCE [LARGE SCALE GENOMIC DNA]</scope>
</reference>
<dbReference type="EMBL" id="CADEPI010000177">
    <property type="protein sequence ID" value="CAB3379012.1"/>
    <property type="molecule type" value="Genomic_DNA"/>
</dbReference>
<feature type="domain" description="Cadherin" evidence="18">
    <location>
        <begin position="1508"/>
        <end position="1613"/>
    </location>
</feature>
<dbReference type="FunFam" id="2.60.40.60:FF:000124">
    <property type="entry name" value="Cadherin-related family member 1"/>
    <property type="match status" value="1"/>
</dbReference>
<feature type="domain" description="Cadherin" evidence="18">
    <location>
        <begin position="704"/>
        <end position="816"/>
    </location>
</feature>
<dbReference type="Pfam" id="PF00028">
    <property type="entry name" value="Cadherin"/>
    <property type="match status" value="10"/>
</dbReference>
<dbReference type="PANTHER" id="PTHR24025">
    <property type="entry name" value="DESMOGLEIN FAMILY MEMBER"/>
    <property type="match status" value="1"/>
</dbReference>
<evidence type="ECO:0000313" key="20">
    <source>
        <dbReference type="Proteomes" id="UP000494165"/>
    </source>
</evidence>